<name>C7NNQ1_HALUD</name>
<comment type="similarity">
    <text evidence="1">Belongs to the glycosyl hydrolase 43 family.</text>
</comment>
<evidence type="ECO:0000256" key="1">
    <source>
        <dbReference type="ARBA" id="ARBA00009865"/>
    </source>
</evidence>
<dbReference type="InterPro" id="IPR013320">
    <property type="entry name" value="ConA-like_dom_sf"/>
</dbReference>
<dbReference type="Gene3D" id="2.60.120.200">
    <property type="match status" value="1"/>
</dbReference>
<evidence type="ECO:0000256" key="3">
    <source>
        <dbReference type="ARBA" id="ARBA00023295"/>
    </source>
</evidence>
<dbReference type="PANTHER" id="PTHR42812:SF12">
    <property type="entry name" value="BETA-XYLOSIDASE-RELATED"/>
    <property type="match status" value="1"/>
</dbReference>
<dbReference type="InterPro" id="IPR041542">
    <property type="entry name" value="GH43_C2"/>
</dbReference>
<dbReference type="AlphaFoldDB" id="C7NNQ1"/>
<evidence type="ECO:0000313" key="6">
    <source>
        <dbReference type="EMBL" id="ACV11576.1"/>
    </source>
</evidence>
<proteinExistence type="inferred from homology"/>
<dbReference type="HOGENOM" id="CLU_016508_2_0_2"/>
<dbReference type="Gene3D" id="2.115.10.20">
    <property type="entry name" value="Glycosyl hydrolase domain, family 43"/>
    <property type="match status" value="1"/>
</dbReference>
<protein>
    <submittedName>
        <fullName evidence="6">Glycoside hydrolase family 43</fullName>
    </submittedName>
</protein>
<dbReference type="GO" id="GO:0005975">
    <property type="term" value="P:carbohydrate metabolic process"/>
    <property type="evidence" value="ECO:0007669"/>
    <property type="project" value="InterPro"/>
</dbReference>
<dbReference type="SUPFAM" id="SSF49899">
    <property type="entry name" value="Concanavalin A-like lectins/glucanases"/>
    <property type="match status" value="1"/>
</dbReference>
<feature type="region of interest" description="Disordered" evidence="4">
    <location>
        <begin position="1"/>
        <end position="21"/>
    </location>
</feature>
<dbReference type="eggNOG" id="arCOG14541">
    <property type="taxonomic scope" value="Archaea"/>
</dbReference>
<dbReference type="EMBL" id="CP001687">
    <property type="protein sequence ID" value="ACV11576.1"/>
    <property type="molecule type" value="Genomic_DNA"/>
</dbReference>
<dbReference type="PANTHER" id="PTHR42812">
    <property type="entry name" value="BETA-XYLOSIDASE"/>
    <property type="match status" value="1"/>
</dbReference>
<evidence type="ECO:0000259" key="5">
    <source>
        <dbReference type="Pfam" id="PF17851"/>
    </source>
</evidence>
<accession>C7NNQ1</accession>
<dbReference type="STRING" id="519442.Huta_1400"/>
<reference evidence="6 7" key="1">
    <citation type="journal article" date="2009" name="Stand. Genomic Sci.">
        <title>Complete genome sequence of Halorhabdus utahensis type strain (AX-2).</title>
        <authorList>
            <person name="Anderson I."/>
            <person name="Tindall B.J."/>
            <person name="Pomrenke H."/>
            <person name="Goker M."/>
            <person name="Lapidus A."/>
            <person name="Nolan M."/>
            <person name="Copeland A."/>
            <person name="Glavina Del Rio T."/>
            <person name="Chen F."/>
            <person name="Tice H."/>
            <person name="Cheng J.F."/>
            <person name="Lucas S."/>
            <person name="Chertkov O."/>
            <person name="Bruce D."/>
            <person name="Brettin T."/>
            <person name="Detter J.C."/>
            <person name="Han C."/>
            <person name="Goodwin L."/>
            <person name="Land M."/>
            <person name="Hauser L."/>
            <person name="Chang Y.J."/>
            <person name="Jeffries C.D."/>
            <person name="Pitluck S."/>
            <person name="Pati A."/>
            <person name="Mavromatis K."/>
            <person name="Ivanova N."/>
            <person name="Ovchinnikova G."/>
            <person name="Chen A."/>
            <person name="Palaniappan K."/>
            <person name="Chain P."/>
            <person name="Rohde M."/>
            <person name="Bristow J."/>
            <person name="Eisen J.A."/>
            <person name="Markowitz V."/>
            <person name="Hugenholtz P."/>
            <person name="Kyrpides N.C."/>
            <person name="Klenk H.P."/>
        </authorList>
    </citation>
    <scope>NUCLEOTIDE SEQUENCE [LARGE SCALE GENOMIC DNA]</scope>
    <source>
        <strain evidence="7">DSM 12940 / JCM 11049 / AX-2</strain>
    </source>
</reference>
<evidence type="ECO:0000313" key="7">
    <source>
        <dbReference type="Proteomes" id="UP000002071"/>
    </source>
</evidence>
<dbReference type="CAZy" id="GH43">
    <property type="family name" value="Glycoside Hydrolase Family 43"/>
</dbReference>
<dbReference type="GO" id="GO:0004553">
    <property type="term" value="F:hydrolase activity, hydrolyzing O-glycosyl compounds"/>
    <property type="evidence" value="ECO:0007669"/>
    <property type="project" value="InterPro"/>
</dbReference>
<dbReference type="InterPro" id="IPR006710">
    <property type="entry name" value="Glyco_hydro_43"/>
</dbReference>
<keyword evidence="7" id="KW-1185">Reference proteome</keyword>
<dbReference type="Pfam" id="PF04616">
    <property type="entry name" value="Glyco_hydro_43"/>
    <property type="match status" value="1"/>
</dbReference>
<dbReference type="KEGG" id="hut:Huta_1400"/>
<sequence>MSDGREPSGMQYSNPVLPGMHPDPTIARAGEDFYLAISSFEYFPGVPLFHSTDLVSWERVGHCLTRDSQLDLRGREASDGIYAPTLRHHDGTFYMVTTDVGGDNGGHFIVTADDPAGEWSDPLYVDAGGIDPDLFFDDDGTAYFQYTDGESLPEYRVRQAEIDLDTGELGDVRQLWRGIEGGFAEAPHIYERDGTYYLITAEGGTHTDHMVTVGRSDDPTGPFEPHPDNPVLSHRGRPMHPLSAMGHADMVQAPDGSWWMVFLGIRQYGPNPGVHHLGRETFLAPVTWEDGWPIVNDGEPIDPEMTVESLPGDSPGGLSSPARPFETTFDGELDDSWQFRRNPDPATYSLSDDGLSLVGKTDSLDELDATFVGRPQSHFDCRAEIDLGFDPDDGEEAGLALVMNESHHYEIGVGREGGETVARVRLRIGEVADEVAAVPVGGEDHRLVVDATTEEYTFRYADGDGEPTELATAATRYLSTEVAGGFTGVYIGPYALGAGTETATPAQVQRFVYEPAE</sequence>
<evidence type="ECO:0000256" key="2">
    <source>
        <dbReference type="ARBA" id="ARBA00022801"/>
    </source>
</evidence>
<dbReference type="SUPFAM" id="SSF75005">
    <property type="entry name" value="Arabinanase/levansucrase/invertase"/>
    <property type="match status" value="1"/>
</dbReference>
<organism evidence="6 7">
    <name type="scientific">Halorhabdus utahensis (strain DSM 12940 / JCM 11049 / AX-2)</name>
    <dbReference type="NCBI Taxonomy" id="519442"/>
    <lineage>
        <taxon>Archaea</taxon>
        <taxon>Methanobacteriati</taxon>
        <taxon>Methanobacteriota</taxon>
        <taxon>Stenosarchaea group</taxon>
        <taxon>Halobacteria</taxon>
        <taxon>Halobacteriales</taxon>
        <taxon>Haloarculaceae</taxon>
        <taxon>Halorhabdus</taxon>
    </lineage>
</organism>
<feature type="domain" description="Beta-xylosidase C-terminal Concanavalin A-like" evidence="5">
    <location>
        <begin position="329"/>
        <end position="514"/>
    </location>
</feature>
<evidence type="ECO:0000256" key="4">
    <source>
        <dbReference type="SAM" id="MobiDB-lite"/>
    </source>
</evidence>
<feature type="region of interest" description="Disordered" evidence="4">
    <location>
        <begin position="306"/>
        <end position="330"/>
    </location>
</feature>
<keyword evidence="3" id="KW-0326">Glycosidase</keyword>
<feature type="compositionally biased region" description="Low complexity" evidence="4">
    <location>
        <begin position="309"/>
        <end position="321"/>
    </location>
</feature>
<dbReference type="Pfam" id="PF17851">
    <property type="entry name" value="GH43_C2"/>
    <property type="match status" value="1"/>
</dbReference>
<keyword evidence="2 6" id="KW-0378">Hydrolase</keyword>
<dbReference type="CDD" id="cd18617">
    <property type="entry name" value="GH43_XynB-like"/>
    <property type="match status" value="1"/>
</dbReference>
<dbReference type="InterPro" id="IPR051795">
    <property type="entry name" value="Glycosyl_Hydrlase_43"/>
</dbReference>
<dbReference type="Proteomes" id="UP000002071">
    <property type="component" value="Chromosome"/>
</dbReference>
<dbReference type="InterPro" id="IPR023296">
    <property type="entry name" value="Glyco_hydro_beta-prop_sf"/>
</dbReference>
<gene>
    <name evidence="6" type="ordered locus">Huta_1400</name>
</gene>